<dbReference type="Proteomes" id="UP000295135">
    <property type="component" value="Unassembled WGS sequence"/>
</dbReference>
<proteinExistence type="inferred from homology"/>
<dbReference type="Pfam" id="PF02618">
    <property type="entry name" value="YceG"/>
    <property type="match status" value="1"/>
</dbReference>
<sequence length="333" mass="37325">MASRTTMRGLFLWVLLLLGPAVWLALFAFRPLDLPAEPVEFAVQPGSSTRAVARELEAAAILPRQFEFVVLTILLNKTGRIKAGQYSLESPLTPLGLLDKLTRGDTVMRKLTVVEGWSFRQMREAVEQSPDLRHETAGLSDQDLLAKLGAMERHPEGLFFPDTYYFDIGSSDLALYRRAYHAMQERLARAWESRAEGLPYKSPYEALIMASIIEKETGVPEERPQIAAVFVNRLKLGMRLQTDPTVIYGLGERFDGNLRKVDLITDTPYNTYTRAGLPPTPIALPGEAALRAALKPDASRALYFVAMGEGRHYFSATLEEHNRAVNRYQRGGR</sequence>
<dbReference type="EMBL" id="SLZY01000013">
    <property type="protein sequence ID" value="TCS70852.1"/>
    <property type="molecule type" value="Genomic_DNA"/>
</dbReference>
<dbReference type="Gene3D" id="3.30.160.60">
    <property type="entry name" value="Classic Zinc Finger"/>
    <property type="match status" value="1"/>
</dbReference>
<comment type="catalytic activity">
    <reaction evidence="7">
        <text>a peptidoglycan chain = a peptidoglycan chain with N-acetyl-1,6-anhydromuramyl-[peptide] at the reducing end + a peptidoglycan chain with N-acetylglucosamine at the non-reducing end.</text>
        <dbReference type="EC" id="4.2.2.29"/>
    </reaction>
</comment>
<reference evidence="8 9" key="1">
    <citation type="submission" date="2019-03" db="EMBL/GenBank/DDBJ databases">
        <title>Genomic Encyclopedia of Type Strains, Phase IV (KMG-IV): sequencing the most valuable type-strain genomes for metagenomic binning, comparative biology and taxonomic classification.</title>
        <authorList>
            <person name="Goeker M."/>
        </authorList>
    </citation>
    <scope>NUCLEOTIDE SEQUENCE [LARGE SCALE GENOMIC DNA]</scope>
    <source>
        <strain evidence="8 9">DSM 103923</strain>
    </source>
</reference>
<evidence type="ECO:0000256" key="1">
    <source>
        <dbReference type="ARBA" id="ARBA00022475"/>
    </source>
</evidence>
<feature type="site" description="Important for catalytic activity" evidence="7">
    <location>
        <position position="216"/>
    </location>
</feature>
<keyword evidence="4 7" id="KW-0472">Membrane</keyword>
<keyword evidence="2 7" id="KW-0812">Transmembrane</keyword>
<dbReference type="EC" id="4.2.2.29" evidence="7"/>
<keyword evidence="5 7" id="KW-0456">Lyase</keyword>
<evidence type="ECO:0000313" key="8">
    <source>
        <dbReference type="EMBL" id="TCS70852.1"/>
    </source>
</evidence>
<dbReference type="GO" id="GO:0008932">
    <property type="term" value="F:lytic endotransglycosylase activity"/>
    <property type="evidence" value="ECO:0007669"/>
    <property type="project" value="UniProtKB-UniRule"/>
</dbReference>
<dbReference type="CDD" id="cd08010">
    <property type="entry name" value="MltG_like"/>
    <property type="match status" value="1"/>
</dbReference>
<keyword evidence="6 7" id="KW-0961">Cell wall biogenesis/degradation</keyword>
<comment type="caution">
    <text evidence="8">The sequence shown here is derived from an EMBL/GenBank/DDBJ whole genome shotgun (WGS) entry which is preliminary data.</text>
</comment>
<dbReference type="GO" id="GO:0009252">
    <property type="term" value="P:peptidoglycan biosynthetic process"/>
    <property type="evidence" value="ECO:0007669"/>
    <property type="project" value="UniProtKB-UniRule"/>
</dbReference>
<dbReference type="RefSeq" id="WP_232019197.1">
    <property type="nucleotide sequence ID" value="NZ_AP018721.1"/>
</dbReference>
<evidence type="ECO:0000256" key="7">
    <source>
        <dbReference type="HAMAP-Rule" id="MF_02065"/>
    </source>
</evidence>
<evidence type="ECO:0000256" key="6">
    <source>
        <dbReference type="ARBA" id="ARBA00023316"/>
    </source>
</evidence>
<keyword evidence="1 7" id="KW-1003">Cell membrane</keyword>
<dbReference type="PANTHER" id="PTHR30518">
    <property type="entry name" value="ENDOLYTIC MUREIN TRANSGLYCOSYLASE"/>
    <property type="match status" value="1"/>
</dbReference>
<keyword evidence="7" id="KW-0997">Cell inner membrane</keyword>
<dbReference type="InterPro" id="IPR003770">
    <property type="entry name" value="MLTG-like"/>
</dbReference>
<dbReference type="GO" id="GO:0071555">
    <property type="term" value="P:cell wall organization"/>
    <property type="evidence" value="ECO:0007669"/>
    <property type="project" value="UniProtKB-KW"/>
</dbReference>
<dbReference type="Gene3D" id="3.30.1490.480">
    <property type="entry name" value="Endolytic murein transglycosylase"/>
    <property type="match status" value="1"/>
</dbReference>
<evidence type="ECO:0000256" key="5">
    <source>
        <dbReference type="ARBA" id="ARBA00023239"/>
    </source>
</evidence>
<comment type="similarity">
    <text evidence="7">Belongs to the transglycosylase MltG family.</text>
</comment>
<protein>
    <recommendedName>
        <fullName evidence="7">Endolytic murein transglycosylase</fullName>
        <ecNumber evidence="7">4.2.2.29</ecNumber>
    </recommendedName>
    <alternativeName>
        <fullName evidence="7">Peptidoglycan lytic transglycosylase</fullName>
    </alternativeName>
    <alternativeName>
        <fullName evidence="7">Peptidoglycan polymerization terminase</fullName>
    </alternativeName>
</protein>
<organism evidence="8 9">
    <name type="scientific">Sulfuritortus calidifontis</name>
    <dbReference type="NCBI Taxonomy" id="1914471"/>
    <lineage>
        <taxon>Bacteria</taxon>
        <taxon>Pseudomonadati</taxon>
        <taxon>Pseudomonadota</taxon>
        <taxon>Betaproteobacteria</taxon>
        <taxon>Nitrosomonadales</taxon>
        <taxon>Thiobacillaceae</taxon>
        <taxon>Sulfuritortus</taxon>
    </lineage>
</organism>
<keyword evidence="3 7" id="KW-1133">Transmembrane helix</keyword>
<accession>A0A4R3JTL6</accession>
<evidence type="ECO:0000256" key="3">
    <source>
        <dbReference type="ARBA" id="ARBA00022989"/>
    </source>
</evidence>
<name>A0A4R3JTL6_9PROT</name>
<evidence type="ECO:0000256" key="4">
    <source>
        <dbReference type="ARBA" id="ARBA00023136"/>
    </source>
</evidence>
<dbReference type="HAMAP" id="MF_02065">
    <property type="entry name" value="MltG"/>
    <property type="match status" value="1"/>
</dbReference>
<comment type="function">
    <text evidence="7">Functions as a peptidoglycan terminase that cleaves nascent peptidoglycan strands endolytically to terminate their elongation.</text>
</comment>
<gene>
    <name evidence="7" type="primary">mltG</name>
    <name evidence="8" type="ORF">EDC61_1135</name>
</gene>
<evidence type="ECO:0000256" key="2">
    <source>
        <dbReference type="ARBA" id="ARBA00022692"/>
    </source>
</evidence>
<keyword evidence="9" id="KW-1185">Reference proteome</keyword>
<dbReference type="NCBIfam" id="TIGR00247">
    <property type="entry name" value="endolytic transglycosylase MltG"/>
    <property type="match status" value="1"/>
</dbReference>
<dbReference type="AlphaFoldDB" id="A0A4R3JTL6"/>
<evidence type="ECO:0000313" key="9">
    <source>
        <dbReference type="Proteomes" id="UP000295135"/>
    </source>
</evidence>
<dbReference type="PANTHER" id="PTHR30518:SF2">
    <property type="entry name" value="ENDOLYTIC MUREIN TRANSGLYCOSYLASE"/>
    <property type="match status" value="1"/>
</dbReference>
<dbReference type="GO" id="GO:0005886">
    <property type="term" value="C:plasma membrane"/>
    <property type="evidence" value="ECO:0007669"/>
    <property type="project" value="UniProtKB-UniRule"/>
</dbReference>